<feature type="domain" description="PI-PLC Y-box" evidence="14">
    <location>
        <begin position="399"/>
        <end position="485"/>
    </location>
</feature>
<dbReference type="GO" id="GO:0004435">
    <property type="term" value="F:phosphatidylinositol-4,5-bisphosphate phospholipase C activity"/>
    <property type="evidence" value="ECO:0007669"/>
    <property type="project" value="UniProtKB-EC"/>
</dbReference>
<evidence type="ECO:0000256" key="5">
    <source>
        <dbReference type="ARBA" id="ARBA00022475"/>
    </source>
</evidence>
<dbReference type="InterPro" id="IPR017946">
    <property type="entry name" value="PLC-like_Pdiesterase_TIM-brl"/>
</dbReference>
<organism evidence="15 16">
    <name type="scientific">Acacia crassicarpa</name>
    <name type="common">northern wattle</name>
    <dbReference type="NCBI Taxonomy" id="499986"/>
    <lineage>
        <taxon>Eukaryota</taxon>
        <taxon>Viridiplantae</taxon>
        <taxon>Streptophyta</taxon>
        <taxon>Embryophyta</taxon>
        <taxon>Tracheophyta</taxon>
        <taxon>Spermatophyta</taxon>
        <taxon>Magnoliopsida</taxon>
        <taxon>eudicotyledons</taxon>
        <taxon>Gunneridae</taxon>
        <taxon>Pentapetalae</taxon>
        <taxon>rosids</taxon>
        <taxon>fabids</taxon>
        <taxon>Fabales</taxon>
        <taxon>Fabaceae</taxon>
        <taxon>Caesalpinioideae</taxon>
        <taxon>mimosoid clade</taxon>
        <taxon>Acacieae</taxon>
        <taxon>Acacia</taxon>
    </lineage>
</organism>
<dbReference type="Gene3D" id="2.60.40.150">
    <property type="entry name" value="C2 domain"/>
    <property type="match status" value="1"/>
</dbReference>
<evidence type="ECO:0000256" key="7">
    <source>
        <dbReference type="ARBA" id="ARBA00022963"/>
    </source>
</evidence>
<comment type="subcellular location">
    <subcellularLocation>
        <location evidence="3">Cell membrane</location>
        <topology evidence="3">Peripheral membrane protein</topology>
    </subcellularLocation>
</comment>
<evidence type="ECO:0000256" key="1">
    <source>
        <dbReference type="ARBA" id="ARBA00001195"/>
    </source>
</evidence>
<evidence type="ECO:0000313" key="16">
    <source>
        <dbReference type="Proteomes" id="UP001293593"/>
    </source>
</evidence>
<dbReference type="Pfam" id="PF00388">
    <property type="entry name" value="PI-PLC-X"/>
    <property type="match status" value="1"/>
</dbReference>
<dbReference type="SMART" id="SM00239">
    <property type="entry name" value="C2"/>
    <property type="match status" value="1"/>
</dbReference>
<evidence type="ECO:0000256" key="11">
    <source>
        <dbReference type="RuleBase" id="RU361133"/>
    </source>
</evidence>
<dbReference type="PROSITE" id="PS50004">
    <property type="entry name" value="C2"/>
    <property type="match status" value="1"/>
</dbReference>
<evidence type="ECO:0000256" key="9">
    <source>
        <dbReference type="ARBA" id="ARBA00023136"/>
    </source>
</evidence>
<comment type="catalytic activity">
    <reaction evidence="1 11">
        <text>a 1,2-diacyl-sn-glycero-3-phospho-(1D-myo-inositol-4,5-bisphosphate) + H2O = 1D-myo-inositol 1,4,5-trisphosphate + a 1,2-diacyl-sn-glycerol + H(+)</text>
        <dbReference type="Rhea" id="RHEA:33179"/>
        <dbReference type="ChEBI" id="CHEBI:15377"/>
        <dbReference type="ChEBI" id="CHEBI:15378"/>
        <dbReference type="ChEBI" id="CHEBI:17815"/>
        <dbReference type="ChEBI" id="CHEBI:58456"/>
        <dbReference type="ChEBI" id="CHEBI:203600"/>
        <dbReference type="EC" id="3.1.4.11"/>
    </reaction>
</comment>
<dbReference type="EC" id="3.1.4.11" evidence="4 11"/>
<sequence length="643" mass="73831">MSLVAIKDSSSKEEEELEEEEEDMKTYNKYKWLFFFPRKYKSNDLVPPRDLKETFCKFAGGGESRMSVDQFRHFLVEHQGHVDITLSETEQIVDKILKARNESDDEAHRNGGDDHCTKQQRELTLDVVFHFLLLDDFNDPLKSEVHHDMEAPLSHYFIYTGHNSYLTGNQLSSECSEEPIIKALQQGVRVIELDLWPTSDKDDIKVVHGWTLTTPVSPRKCLEAIKKYAFFKSEYPVIITIEDHLTRELQTKFAEMATEILGDLLYYPRAERLTEFPSPKSLKNKIIISTKPPKEHLNKSIDVDRGSNNDVQDGSESSEEETSSGQESPDAMAKPETEDKMADPETEKKEEGDSNAGDQNGSNQQCSADYKRLIGIPAKKIKGSIKDKLRIGEEVRRLSWSEQKLEKASESHGTDIIRFTQRNILRVYPKGTRVQSSNFKPHIGWMYGVQMVAFNMQKHGKELWLMQGMFRANGGCGYVKKPEMVMQNRPNGELFDPERTLPEGKTILKVNVYMGHGWSSEFSPTHFDRFSPPDFYTKVSIVGVPADCAKKRTRVIMDNWFPVWEEEFRFPLTVPELALLRIIVREKDQGGKDDFGGQTCLPVSELRVGFRTVPLYDEKGEKYKFVKLFMKFQFIDPKNAGSV</sequence>
<feature type="compositionally biased region" description="Basic and acidic residues" evidence="12">
    <location>
        <begin position="292"/>
        <end position="307"/>
    </location>
</feature>
<comment type="cofactor">
    <cofactor evidence="2">
        <name>Ca(2+)</name>
        <dbReference type="ChEBI" id="CHEBI:29108"/>
    </cofactor>
</comment>
<keyword evidence="8 11" id="KW-0443">Lipid metabolism</keyword>
<dbReference type="Pfam" id="PF00168">
    <property type="entry name" value="C2"/>
    <property type="match status" value="1"/>
</dbReference>
<dbReference type="Proteomes" id="UP001293593">
    <property type="component" value="Unassembled WGS sequence"/>
</dbReference>
<comment type="caution">
    <text evidence="15">The sequence shown here is derived from an EMBL/GenBank/DDBJ whole genome shotgun (WGS) entry which is preliminary data.</text>
</comment>
<dbReference type="InterPro" id="IPR001192">
    <property type="entry name" value="PI-PLC_fam"/>
</dbReference>
<dbReference type="SUPFAM" id="SSF47473">
    <property type="entry name" value="EF-hand"/>
    <property type="match status" value="1"/>
</dbReference>
<dbReference type="GO" id="GO:0051209">
    <property type="term" value="P:release of sequestered calcium ion into cytosol"/>
    <property type="evidence" value="ECO:0007669"/>
    <property type="project" value="TreeGrafter"/>
</dbReference>
<dbReference type="InterPro" id="IPR000008">
    <property type="entry name" value="C2_dom"/>
</dbReference>
<dbReference type="AlphaFoldDB" id="A0AAE1K0I7"/>
<evidence type="ECO:0000259" key="13">
    <source>
        <dbReference type="PROSITE" id="PS50004"/>
    </source>
</evidence>
<dbReference type="InterPro" id="IPR035892">
    <property type="entry name" value="C2_domain_sf"/>
</dbReference>
<feature type="region of interest" description="Disordered" evidence="12">
    <location>
        <begin position="287"/>
        <end position="366"/>
    </location>
</feature>
<accession>A0AAE1K0I7</accession>
<evidence type="ECO:0000256" key="2">
    <source>
        <dbReference type="ARBA" id="ARBA00001913"/>
    </source>
</evidence>
<keyword evidence="16" id="KW-1185">Reference proteome</keyword>
<keyword evidence="5" id="KW-1003">Cell membrane</keyword>
<feature type="compositionally biased region" description="Basic and acidic residues" evidence="12">
    <location>
        <begin position="333"/>
        <end position="352"/>
    </location>
</feature>
<dbReference type="GO" id="GO:0006950">
    <property type="term" value="P:response to stress"/>
    <property type="evidence" value="ECO:0007669"/>
    <property type="project" value="UniProtKB-ARBA"/>
</dbReference>
<evidence type="ECO:0000256" key="8">
    <source>
        <dbReference type="ARBA" id="ARBA00023098"/>
    </source>
</evidence>
<dbReference type="GO" id="GO:0005886">
    <property type="term" value="C:plasma membrane"/>
    <property type="evidence" value="ECO:0007669"/>
    <property type="project" value="UniProtKB-SubCell"/>
</dbReference>
<keyword evidence="7 11" id="KW-0442">Lipid degradation</keyword>
<dbReference type="PANTHER" id="PTHR10336">
    <property type="entry name" value="PHOSPHOINOSITIDE-SPECIFIC PHOSPHOLIPASE C FAMILY PROTEIN"/>
    <property type="match status" value="1"/>
</dbReference>
<dbReference type="SMART" id="SM00149">
    <property type="entry name" value="PLCYc"/>
    <property type="match status" value="1"/>
</dbReference>
<feature type="domain" description="C2" evidence="13">
    <location>
        <begin position="489"/>
        <end position="617"/>
    </location>
</feature>
<dbReference type="Pfam" id="PF00387">
    <property type="entry name" value="PI-PLC-Y"/>
    <property type="match status" value="1"/>
</dbReference>
<protein>
    <recommendedName>
        <fullName evidence="4 11">Phosphoinositide phospholipase C</fullName>
        <ecNumber evidence="4 11">3.1.4.11</ecNumber>
    </recommendedName>
</protein>
<keyword evidence="6 11" id="KW-0378">Hydrolase</keyword>
<dbReference type="SUPFAM" id="SSF49562">
    <property type="entry name" value="C2 domain (Calcium/lipid-binding domain, CaLB)"/>
    <property type="match status" value="1"/>
</dbReference>
<evidence type="ECO:0000256" key="4">
    <source>
        <dbReference type="ARBA" id="ARBA00012368"/>
    </source>
</evidence>
<dbReference type="CDD" id="cd00275">
    <property type="entry name" value="C2_PLC_like"/>
    <property type="match status" value="1"/>
</dbReference>
<dbReference type="GO" id="GO:0016042">
    <property type="term" value="P:lipid catabolic process"/>
    <property type="evidence" value="ECO:0007669"/>
    <property type="project" value="UniProtKB-KW"/>
</dbReference>
<dbReference type="SMART" id="SM00148">
    <property type="entry name" value="PLCXc"/>
    <property type="match status" value="1"/>
</dbReference>
<dbReference type="EMBL" id="JAWXYG010000003">
    <property type="protein sequence ID" value="KAK4277832.1"/>
    <property type="molecule type" value="Genomic_DNA"/>
</dbReference>
<dbReference type="PROSITE" id="PS50007">
    <property type="entry name" value="PIPLC_X_DOMAIN"/>
    <property type="match status" value="1"/>
</dbReference>
<reference evidence="15" key="1">
    <citation type="submission" date="2023-10" db="EMBL/GenBank/DDBJ databases">
        <title>Chromosome-level genome of the transformable northern wattle, Acacia crassicarpa.</title>
        <authorList>
            <person name="Massaro I."/>
            <person name="Sinha N.R."/>
            <person name="Poethig S."/>
            <person name="Leichty A.R."/>
        </authorList>
    </citation>
    <scope>NUCLEOTIDE SEQUENCE</scope>
    <source>
        <strain evidence="15">Acra3RX</strain>
        <tissue evidence="15">Leaf</tissue>
    </source>
</reference>
<dbReference type="GO" id="GO:0048015">
    <property type="term" value="P:phosphatidylinositol-mediated signaling"/>
    <property type="evidence" value="ECO:0007669"/>
    <property type="project" value="TreeGrafter"/>
</dbReference>
<gene>
    <name evidence="15" type="ORF">QN277_015766</name>
</gene>
<dbReference type="InterPro" id="IPR000909">
    <property type="entry name" value="PLipase_C_PInositol-sp_X_dom"/>
</dbReference>
<evidence type="ECO:0000256" key="12">
    <source>
        <dbReference type="SAM" id="MobiDB-lite"/>
    </source>
</evidence>
<dbReference type="SUPFAM" id="SSF51695">
    <property type="entry name" value="PLC-like phosphodiesterases"/>
    <property type="match status" value="1"/>
</dbReference>
<feature type="compositionally biased region" description="Polar residues" evidence="12">
    <location>
        <begin position="356"/>
        <end position="366"/>
    </location>
</feature>
<dbReference type="InterPro" id="IPR001711">
    <property type="entry name" value="PLipase_C_Pinositol-sp_Y"/>
</dbReference>
<evidence type="ECO:0000256" key="10">
    <source>
        <dbReference type="ARBA" id="ARBA00023224"/>
    </source>
</evidence>
<evidence type="ECO:0000259" key="14">
    <source>
        <dbReference type="PROSITE" id="PS50008"/>
    </source>
</evidence>
<dbReference type="InterPro" id="IPR011992">
    <property type="entry name" value="EF-hand-dom_pair"/>
</dbReference>
<dbReference type="PRINTS" id="PR00390">
    <property type="entry name" value="PHPHLIPASEC"/>
</dbReference>
<proteinExistence type="predicted"/>
<dbReference type="PANTHER" id="PTHR10336:SF161">
    <property type="entry name" value="PHOSPHOINOSITIDE PHOSPHOLIPASE C"/>
    <property type="match status" value="1"/>
</dbReference>
<keyword evidence="9" id="KW-0472">Membrane</keyword>
<dbReference type="Gene3D" id="1.10.238.10">
    <property type="entry name" value="EF-hand"/>
    <property type="match status" value="1"/>
</dbReference>
<keyword evidence="10" id="KW-0807">Transducer</keyword>
<dbReference type="Gene3D" id="3.20.20.190">
    <property type="entry name" value="Phosphatidylinositol (PI) phosphodiesterase"/>
    <property type="match status" value="1"/>
</dbReference>
<evidence type="ECO:0000256" key="3">
    <source>
        <dbReference type="ARBA" id="ARBA00004202"/>
    </source>
</evidence>
<dbReference type="FunFam" id="2.60.40.150:FF:000060">
    <property type="entry name" value="Phosphoinositide phospholipase C"/>
    <property type="match status" value="1"/>
</dbReference>
<evidence type="ECO:0000313" key="15">
    <source>
        <dbReference type="EMBL" id="KAK4277832.1"/>
    </source>
</evidence>
<name>A0AAE1K0I7_9FABA</name>
<feature type="region of interest" description="Disordered" evidence="12">
    <location>
        <begin position="1"/>
        <end position="21"/>
    </location>
</feature>
<evidence type="ECO:0000256" key="6">
    <source>
        <dbReference type="ARBA" id="ARBA00022801"/>
    </source>
</evidence>
<dbReference type="PROSITE" id="PS50008">
    <property type="entry name" value="PIPLC_Y_DOMAIN"/>
    <property type="match status" value="1"/>
</dbReference>